<reference evidence="1" key="1">
    <citation type="journal article" date="2015" name="Nature">
        <title>Complex archaea that bridge the gap between prokaryotes and eukaryotes.</title>
        <authorList>
            <person name="Spang A."/>
            <person name="Saw J.H."/>
            <person name="Jorgensen S.L."/>
            <person name="Zaremba-Niedzwiedzka K."/>
            <person name="Martijn J."/>
            <person name="Lind A.E."/>
            <person name="van Eijk R."/>
            <person name="Schleper C."/>
            <person name="Guy L."/>
            <person name="Ettema T.J."/>
        </authorList>
    </citation>
    <scope>NUCLEOTIDE SEQUENCE</scope>
</reference>
<evidence type="ECO:0000313" key="1">
    <source>
        <dbReference type="EMBL" id="KKL72169.1"/>
    </source>
</evidence>
<gene>
    <name evidence="1" type="ORF">LCGC14_2087560</name>
</gene>
<proteinExistence type="predicted"/>
<organism evidence="1">
    <name type="scientific">marine sediment metagenome</name>
    <dbReference type="NCBI Taxonomy" id="412755"/>
    <lineage>
        <taxon>unclassified sequences</taxon>
        <taxon>metagenomes</taxon>
        <taxon>ecological metagenomes</taxon>
    </lineage>
</organism>
<protein>
    <submittedName>
        <fullName evidence="1">Uncharacterized protein</fullName>
    </submittedName>
</protein>
<accession>A0A0F9EDW8</accession>
<dbReference type="AlphaFoldDB" id="A0A0F9EDW8"/>
<sequence length="27" mass="3309">CNGTEEEMREEFNKWKSAYLKEIGMRE</sequence>
<feature type="non-terminal residue" evidence="1">
    <location>
        <position position="1"/>
    </location>
</feature>
<dbReference type="EMBL" id="LAZR01025354">
    <property type="protein sequence ID" value="KKL72169.1"/>
    <property type="molecule type" value="Genomic_DNA"/>
</dbReference>
<name>A0A0F9EDW8_9ZZZZ</name>
<comment type="caution">
    <text evidence="1">The sequence shown here is derived from an EMBL/GenBank/DDBJ whole genome shotgun (WGS) entry which is preliminary data.</text>
</comment>